<dbReference type="PANTHER" id="PTHR33383:SF1">
    <property type="entry name" value="MEMBRANE PROTEIN INSERTION EFFICIENCY FACTOR-RELATED"/>
    <property type="match status" value="1"/>
</dbReference>
<gene>
    <name evidence="2" type="primary">yidD</name>
    <name evidence="2" type="ORF">LU297_04950</name>
</gene>
<evidence type="ECO:0000313" key="3">
    <source>
        <dbReference type="Proteomes" id="UP001063782"/>
    </source>
</evidence>
<dbReference type="Proteomes" id="UP001063782">
    <property type="component" value="Chromosome"/>
</dbReference>
<name>A0ABY6F1K7_9GAMM</name>
<proteinExistence type="inferred from homology"/>
<dbReference type="SMART" id="SM01234">
    <property type="entry name" value="Haemolytic"/>
    <property type="match status" value="1"/>
</dbReference>
<dbReference type="PANTHER" id="PTHR33383">
    <property type="entry name" value="MEMBRANE PROTEIN INSERTION EFFICIENCY FACTOR-RELATED"/>
    <property type="match status" value="1"/>
</dbReference>
<comment type="function">
    <text evidence="1">Could be involved in insertion of integral membrane proteins into the membrane.</text>
</comment>
<reference evidence="2" key="1">
    <citation type="submission" date="2021-12" db="EMBL/GenBank/DDBJ databases">
        <title>taxonomy of Moraxella sp. ZY201224.</title>
        <authorList>
            <person name="Li F."/>
        </authorList>
    </citation>
    <scope>NUCLEOTIDE SEQUENCE</scope>
    <source>
        <strain evidence="2">ZY201224</strain>
    </source>
</reference>
<dbReference type="InterPro" id="IPR002696">
    <property type="entry name" value="Membr_insert_effic_factor_YidD"/>
</dbReference>
<dbReference type="Pfam" id="PF01809">
    <property type="entry name" value="YidD"/>
    <property type="match status" value="1"/>
</dbReference>
<keyword evidence="1" id="KW-0472">Membrane</keyword>
<accession>A0ABY6F1K7</accession>
<comment type="subcellular location">
    <subcellularLocation>
        <location evidence="1">Cell membrane</location>
        <topology evidence="1">Peripheral membrane protein</topology>
        <orientation evidence="1">Cytoplasmic side</orientation>
    </subcellularLocation>
</comment>
<keyword evidence="1" id="KW-1003">Cell membrane</keyword>
<organism evidence="2 3">
    <name type="scientific">Moraxella nasicaprae</name>
    <dbReference type="NCBI Taxonomy" id="2904122"/>
    <lineage>
        <taxon>Bacteria</taxon>
        <taxon>Pseudomonadati</taxon>
        <taxon>Pseudomonadota</taxon>
        <taxon>Gammaproteobacteria</taxon>
        <taxon>Moraxellales</taxon>
        <taxon>Moraxellaceae</taxon>
        <taxon>Moraxella</taxon>
    </lineage>
</organism>
<evidence type="ECO:0000256" key="1">
    <source>
        <dbReference type="HAMAP-Rule" id="MF_00386"/>
    </source>
</evidence>
<protein>
    <recommendedName>
        <fullName evidence="1">Putative membrane protein insertion efficiency factor</fullName>
    </recommendedName>
</protein>
<dbReference type="HAMAP" id="MF_00386">
    <property type="entry name" value="UPF0161_YidD"/>
    <property type="match status" value="1"/>
</dbReference>
<dbReference type="RefSeq" id="WP_263075461.1">
    <property type="nucleotide sequence ID" value="NZ_CP089977.1"/>
</dbReference>
<evidence type="ECO:0000313" key="2">
    <source>
        <dbReference type="EMBL" id="UXZ03986.1"/>
    </source>
</evidence>
<comment type="similarity">
    <text evidence="1">Belongs to the UPF0161 family.</text>
</comment>
<sequence length="109" mass="12629">MIKNIILKLIEFYQKFISPLSPPRCRYYPTCSAYAKQAIVWHGVKKGLPMAVTRVCRCHPWGGSGIDFVPLPMYLYRYHYVGGQALGVPWRKAFTNYADIINLKFKKNN</sequence>
<keyword evidence="3" id="KW-1185">Reference proteome</keyword>
<dbReference type="NCBIfam" id="TIGR00278">
    <property type="entry name" value="membrane protein insertion efficiency factor YidD"/>
    <property type="match status" value="1"/>
</dbReference>
<dbReference type="EMBL" id="CP089977">
    <property type="protein sequence ID" value="UXZ03986.1"/>
    <property type="molecule type" value="Genomic_DNA"/>
</dbReference>